<dbReference type="AlphaFoldDB" id="A0A318KU66"/>
<dbReference type="GO" id="GO:0016020">
    <property type="term" value="C:membrane"/>
    <property type="evidence" value="ECO:0007669"/>
    <property type="project" value="InterPro"/>
</dbReference>
<evidence type="ECO:0000313" key="6">
    <source>
        <dbReference type="EMBL" id="PXX76763.1"/>
    </source>
</evidence>
<keyword evidence="4" id="KW-0812">Transmembrane</keyword>
<dbReference type="SUPFAM" id="SSF58104">
    <property type="entry name" value="Methyl-accepting chemotaxis protein (MCP) signaling domain"/>
    <property type="match status" value="1"/>
</dbReference>
<gene>
    <name evidence="6" type="ORF">DFR34_12117</name>
</gene>
<dbReference type="GO" id="GO:0007165">
    <property type="term" value="P:signal transduction"/>
    <property type="evidence" value="ECO:0007669"/>
    <property type="project" value="UniProtKB-KW"/>
</dbReference>
<dbReference type="RefSeq" id="WP_110391621.1">
    <property type="nucleotide sequence ID" value="NZ_QJKI01000021.1"/>
</dbReference>
<dbReference type="EMBL" id="QJKI01000021">
    <property type="protein sequence ID" value="PXX76763.1"/>
    <property type="molecule type" value="Genomic_DNA"/>
</dbReference>
<dbReference type="Proteomes" id="UP000247555">
    <property type="component" value="Unassembled WGS sequence"/>
</dbReference>
<keyword evidence="4" id="KW-1133">Transmembrane helix</keyword>
<sequence>MLTFLNLIWRVRLGVALLVALFAVLGLTAGYGAARMQATVQRLAQVEAAQVEQATRTLFLVNDLERDIHLLVNSNPTASELMRFKQSLPGRDKAIGAALAGAASQLNQPAERAALARLQSLHRTLITLAPQLASLLQSGQEPEARDLFAREGVPVLREYSQRMSTFLAERQRALRQAGEQAGADGRQLTHWLWALALASGVTALGVGLGILHSVQRPLGGDPRQAAHALASIAEGDLGHSVQAKNAHPHSLMANLERMRAQLHDLVSRIQHATGSVSGAASSMGELCHSIHQGAEGQSTATAAMASAVDQLGDNIQRLSHSSQQVQAVSERALTLSERGDQVLRDAAGHIQRMVDSIHASSQEVAELASKTDEIHRVVGVIREIAEQTNLLALNAAIEAARAGEQGRGFAVVADEIRKLSEHTTRSTQEIGVTVNAIQQQTRASAANLLQGEDLVAFGVQLIGELLQPFAELREGAALAHRELNGLINALGEQSLATRHIGERTEHVAQSAQRFSVDAHQAMGLAESLRSIVLQLDQEVGRFRLAT</sequence>
<comment type="similarity">
    <text evidence="2">Belongs to the methyl-accepting chemotaxis (MCP) protein family.</text>
</comment>
<feature type="transmembrane region" description="Helical" evidence="4">
    <location>
        <begin position="191"/>
        <end position="214"/>
    </location>
</feature>
<feature type="domain" description="Methyl-accepting transducer" evidence="5">
    <location>
        <begin position="272"/>
        <end position="515"/>
    </location>
</feature>
<proteinExistence type="inferred from homology"/>
<evidence type="ECO:0000313" key="7">
    <source>
        <dbReference type="Proteomes" id="UP000247555"/>
    </source>
</evidence>
<dbReference type="InterPro" id="IPR004090">
    <property type="entry name" value="Chemotax_Me-accpt_rcpt"/>
</dbReference>
<dbReference type="InterPro" id="IPR004089">
    <property type="entry name" value="MCPsignal_dom"/>
</dbReference>
<dbReference type="OrthoDB" id="8899037at2"/>
<comment type="caution">
    <text evidence="6">The sequence shown here is derived from an EMBL/GenBank/DDBJ whole genome shotgun (WGS) entry which is preliminary data.</text>
</comment>
<organism evidence="6 7">
    <name type="scientific">Rivihabitans pingtungensis</name>
    <dbReference type="NCBI Taxonomy" id="1054498"/>
    <lineage>
        <taxon>Bacteria</taxon>
        <taxon>Pseudomonadati</taxon>
        <taxon>Pseudomonadota</taxon>
        <taxon>Betaproteobacteria</taxon>
        <taxon>Neisseriales</taxon>
        <taxon>Aquaspirillaceae</taxon>
        <taxon>Rivihabitans</taxon>
    </lineage>
</organism>
<keyword evidence="7" id="KW-1185">Reference proteome</keyword>
<dbReference type="PANTHER" id="PTHR32089:SF112">
    <property type="entry name" value="LYSOZYME-LIKE PROTEIN-RELATED"/>
    <property type="match status" value="1"/>
</dbReference>
<keyword evidence="4" id="KW-0472">Membrane</keyword>
<dbReference type="GO" id="GO:0006935">
    <property type="term" value="P:chemotaxis"/>
    <property type="evidence" value="ECO:0007669"/>
    <property type="project" value="InterPro"/>
</dbReference>
<protein>
    <submittedName>
        <fullName evidence="6">Methyl-accepting chemotaxis protein</fullName>
    </submittedName>
</protein>
<reference evidence="6 7" key="1">
    <citation type="submission" date="2018-05" db="EMBL/GenBank/DDBJ databases">
        <title>Genomic Encyclopedia of Type Strains, Phase IV (KMG-IV): sequencing the most valuable type-strain genomes for metagenomic binning, comparative biology and taxonomic classification.</title>
        <authorList>
            <person name="Goeker M."/>
        </authorList>
    </citation>
    <scope>NUCLEOTIDE SEQUENCE [LARGE SCALE GENOMIC DNA]</scope>
    <source>
        <strain evidence="6 7">DSM 29661</strain>
    </source>
</reference>
<accession>A0A318KU66</accession>
<evidence type="ECO:0000256" key="3">
    <source>
        <dbReference type="PROSITE-ProRule" id="PRU00284"/>
    </source>
</evidence>
<dbReference type="GO" id="GO:0004888">
    <property type="term" value="F:transmembrane signaling receptor activity"/>
    <property type="evidence" value="ECO:0007669"/>
    <property type="project" value="InterPro"/>
</dbReference>
<evidence type="ECO:0000256" key="4">
    <source>
        <dbReference type="SAM" id="Phobius"/>
    </source>
</evidence>
<keyword evidence="1 3" id="KW-0807">Transducer</keyword>
<dbReference type="SMART" id="SM00283">
    <property type="entry name" value="MA"/>
    <property type="match status" value="1"/>
</dbReference>
<dbReference type="PRINTS" id="PR00260">
    <property type="entry name" value="CHEMTRNSDUCR"/>
</dbReference>
<dbReference type="Gene3D" id="1.10.287.950">
    <property type="entry name" value="Methyl-accepting chemotaxis protein"/>
    <property type="match status" value="1"/>
</dbReference>
<evidence type="ECO:0000259" key="5">
    <source>
        <dbReference type="PROSITE" id="PS50111"/>
    </source>
</evidence>
<dbReference type="Pfam" id="PF00015">
    <property type="entry name" value="MCPsignal"/>
    <property type="match status" value="1"/>
</dbReference>
<evidence type="ECO:0000256" key="1">
    <source>
        <dbReference type="ARBA" id="ARBA00023224"/>
    </source>
</evidence>
<dbReference type="PANTHER" id="PTHR32089">
    <property type="entry name" value="METHYL-ACCEPTING CHEMOTAXIS PROTEIN MCPB"/>
    <property type="match status" value="1"/>
</dbReference>
<dbReference type="CDD" id="cd11386">
    <property type="entry name" value="MCP_signal"/>
    <property type="match status" value="1"/>
</dbReference>
<evidence type="ECO:0000256" key="2">
    <source>
        <dbReference type="ARBA" id="ARBA00029447"/>
    </source>
</evidence>
<dbReference type="PROSITE" id="PS50111">
    <property type="entry name" value="CHEMOTAXIS_TRANSDUC_2"/>
    <property type="match status" value="1"/>
</dbReference>
<name>A0A318KU66_9NEIS</name>